<dbReference type="PANTHER" id="PTHR24320:SF283">
    <property type="entry name" value="RETINOL DEHYDROGENASE 11"/>
    <property type="match status" value="1"/>
</dbReference>
<reference evidence="5 6" key="1">
    <citation type="journal article" date="2023" name="IMA Fungus">
        <title>Comparative genomic study of the Penicillium genus elucidates a diverse pangenome and 15 lateral gene transfer events.</title>
        <authorList>
            <person name="Petersen C."/>
            <person name="Sorensen T."/>
            <person name="Nielsen M.R."/>
            <person name="Sondergaard T.E."/>
            <person name="Sorensen J.L."/>
            <person name="Fitzpatrick D.A."/>
            <person name="Frisvad J.C."/>
            <person name="Nielsen K.L."/>
        </authorList>
    </citation>
    <scope>NUCLEOTIDE SEQUENCE [LARGE SCALE GENOMIC DNA]</scope>
    <source>
        <strain evidence="5 6">IBT 35679</strain>
    </source>
</reference>
<evidence type="ECO:0000313" key="6">
    <source>
        <dbReference type="Proteomes" id="UP001220324"/>
    </source>
</evidence>
<name>A0AAD6GKG6_9EURO</name>
<protein>
    <recommendedName>
        <fullName evidence="7">Short-chain dehydrogenase TIC 32, chloroplastic</fullName>
    </recommendedName>
</protein>
<keyword evidence="3" id="KW-0560">Oxidoreductase</keyword>
<dbReference type="SUPFAM" id="SSF51735">
    <property type="entry name" value="NAD(P)-binding Rossmann-fold domains"/>
    <property type="match status" value="1"/>
</dbReference>
<dbReference type="PRINTS" id="PR00080">
    <property type="entry name" value="SDRFAMILY"/>
</dbReference>
<dbReference type="AlphaFoldDB" id="A0AAD6GKG6"/>
<dbReference type="PRINTS" id="PR00081">
    <property type="entry name" value="GDHRDH"/>
</dbReference>
<keyword evidence="2" id="KW-0521">NADP</keyword>
<dbReference type="InterPro" id="IPR002347">
    <property type="entry name" value="SDR_fam"/>
</dbReference>
<sequence>MSSFGFETTGDEIAAICSNTIRGKVVLITGPSPGSLGAAFATTIAPHGPALIILASRDNAKLVSVAESIKAIAPTVATRILKLDLASQKKIREAAAEVNSYHDVSHIDVLINSSGIMAVPYSQTTDGIELHFGVNHIGHFLFTNLIIKKLFSTDGNQTSRVVNVSSNGHELSRVRFEDWNFEHGPYNRWYAYGQSKSANMLFSVSLAARFADKGLISVSLHPGVIHTNLSSHLEYTAWPELAEIGRNLALPRFGGFNAKSQQQGVATYVFAAFHESVSMQTNGRYLEDSQVSALEDYKCWGRDPTDAERLWKLSETLVKQEFEY</sequence>
<evidence type="ECO:0008006" key="7">
    <source>
        <dbReference type="Google" id="ProtNLM"/>
    </source>
</evidence>
<dbReference type="Proteomes" id="UP001220324">
    <property type="component" value="Unassembled WGS sequence"/>
</dbReference>
<evidence type="ECO:0000313" key="5">
    <source>
        <dbReference type="EMBL" id="KAJ5553603.1"/>
    </source>
</evidence>
<proteinExistence type="inferred from homology"/>
<keyword evidence="6" id="KW-1185">Reference proteome</keyword>
<organism evidence="5 6">
    <name type="scientific">Penicillium frequentans</name>
    <dbReference type="NCBI Taxonomy" id="3151616"/>
    <lineage>
        <taxon>Eukaryota</taxon>
        <taxon>Fungi</taxon>
        <taxon>Dikarya</taxon>
        <taxon>Ascomycota</taxon>
        <taxon>Pezizomycotina</taxon>
        <taxon>Eurotiomycetes</taxon>
        <taxon>Eurotiomycetidae</taxon>
        <taxon>Eurotiales</taxon>
        <taxon>Aspergillaceae</taxon>
        <taxon>Penicillium</taxon>
    </lineage>
</organism>
<accession>A0AAD6GKG6</accession>
<dbReference type="PANTHER" id="PTHR24320">
    <property type="entry name" value="RETINOL DEHYDROGENASE"/>
    <property type="match status" value="1"/>
</dbReference>
<dbReference type="GO" id="GO:0016491">
    <property type="term" value="F:oxidoreductase activity"/>
    <property type="evidence" value="ECO:0007669"/>
    <property type="project" value="UniProtKB-KW"/>
</dbReference>
<evidence type="ECO:0000256" key="2">
    <source>
        <dbReference type="ARBA" id="ARBA00022857"/>
    </source>
</evidence>
<comment type="caution">
    <text evidence="5">The sequence shown here is derived from an EMBL/GenBank/DDBJ whole genome shotgun (WGS) entry which is preliminary data.</text>
</comment>
<dbReference type="Pfam" id="PF00106">
    <property type="entry name" value="adh_short"/>
    <property type="match status" value="1"/>
</dbReference>
<evidence type="ECO:0000256" key="1">
    <source>
        <dbReference type="ARBA" id="ARBA00006484"/>
    </source>
</evidence>
<comment type="similarity">
    <text evidence="1 4">Belongs to the short-chain dehydrogenases/reductases (SDR) family.</text>
</comment>
<dbReference type="InterPro" id="IPR036291">
    <property type="entry name" value="NAD(P)-bd_dom_sf"/>
</dbReference>
<evidence type="ECO:0000256" key="4">
    <source>
        <dbReference type="RuleBase" id="RU000363"/>
    </source>
</evidence>
<evidence type="ECO:0000256" key="3">
    <source>
        <dbReference type="ARBA" id="ARBA00023002"/>
    </source>
</evidence>
<dbReference type="EMBL" id="JAQIZZ010000002">
    <property type="protein sequence ID" value="KAJ5553603.1"/>
    <property type="molecule type" value="Genomic_DNA"/>
</dbReference>
<dbReference type="Gene3D" id="3.40.50.720">
    <property type="entry name" value="NAD(P)-binding Rossmann-like Domain"/>
    <property type="match status" value="1"/>
</dbReference>
<gene>
    <name evidence="5" type="ORF">N7494_002981</name>
</gene>